<evidence type="ECO:0000313" key="2">
    <source>
        <dbReference type="EMBL" id="KAL1590353.1"/>
    </source>
</evidence>
<feature type="compositionally biased region" description="Polar residues" evidence="1">
    <location>
        <begin position="54"/>
        <end position="67"/>
    </location>
</feature>
<feature type="compositionally biased region" description="Low complexity" evidence="1">
    <location>
        <begin position="461"/>
        <end position="482"/>
    </location>
</feature>
<feature type="compositionally biased region" description="Polar residues" evidence="1">
    <location>
        <begin position="1010"/>
        <end position="1028"/>
    </location>
</feature>
<reference evidence="2 3" key="1">
    <citation type="journal article" date="2020" name="Microbiol. Resour. Announc.">
        <title>Draft Genome Sequence of a Cladosporium Species Isolated from the Mesophotic Ascidian Didemnum maculosum.</title>
        <authorList>
            <person name="Gioti A."/>
            <person name="Siaperas R."/>
            <person name="Nikolaivits E."/>
            <person name="Le Goff G."/>
            <person name="Ouazzani J."/>
            <person name="Kotoulas G."/>
            <person name="Topakas E."/>
        </authorList>
    </citation>
    <scope>NUCLEOTIDE SEQUENCE [LARGE SCALE GENOMIC DNA]</scope>
    <source>
        <strain evidence="2 3">TM138-S3</strain>
    </source>
</reference>
<feature type="compositionally biased region" description="Basic and acidic residues" evidence="1">
    <location>
        <begin position="770"/>
        <end position="782"/>
    </location>
</feature>
<feature type="compositionally biased region" description="Basic residues" evidence="1">
    <location>
        <begin position="1"/>
        <end position="10"/>
    </location>
</feature>
<proteinExistence type="predicted"/>
<keyword evidence="3" id="KW-1185">Reference proteome</keyword>
<evidence type="ECO:0000256" key="1">
    <source>
        <dbReference type="SAM" id="MobiDB-lite"/>
    </source>
</evidence>
<accession>A0AB34KZX2</accession>
<dbReference type="RefSeq" id="XP_069233458.1">
    <property type="nucleotide sequence ID" value="XM_069369528.1"/>
</dbReference>
<feature type="region of interest" description="Disordered" evidence="1">
    <location>
        <begin position="815"/>
        <end position="1452"/>
    </location>
</feature>
<gene>
    <name evidence="2" type="ORF">WHR41_00922</name>
</gene>
<feature type="region of interest" description="Disordered" evidence="1">
    <location>
        <begin position="1"/>
        <end position="23"/>
    </location>
</feature>
<feature type="compositionally biased region" description="Polar residues" evidence="1">
    <location>
        <begin position="195"/>
        <end position="226"/>
    </location>
</feature>
<feature type="compositionally biased region" description="Acidic residues" evidence="1">
    <location>
        <begin position="1271"/>
        <end position="1280"/>
    </location>
</feature>
<dbReference type="GeneID" id="96002366"/>
<feature type="compositionally biased region" description="Polar residues" evidence="1">
    <location>
        <begin position="885"/>
        <end position="895"/>
    </location>
</feature>
<feature type="compositionally biased region" description="Polar residues" evidence="1">
    <location>
        <begin position="1406"/>
        <end position="1424"/>
    </location>
</feature>
<evidence type="ECO:0000313" key="3">
    <source>
        <dbReference type="Proteomes" id="UP000803884"/>
    </source>
</evidence>
<feature type="compositionally biased region" description="Pro residues" evidence="1">
    <location>
        <begin position="1385"/>
        <end position="1398"/>
    </location>
</feature>
<dbReference type="EMBL" id="JAAQHG020000002">
    <property type="protein sequence ID" value="KAL1590353.1"/>
    <property type="molecule type" value="Genomic_DNA"/>
</dbReference>
<sequence>MPNMFSRRRGSSANPPVDRNTTAAAATAASSAFLGRAQSQTGLSSAAAAAALRSHTTTPENVGNVQTKRMVRRGSQTSIGSGSVIGSGVRGGVGRGGLQRNNSSGSMTERTFRSPSPGRPQSAMSAAPEAPPVPKLPASMRGHQRSASTEPPQRMMSPTPRGSARGVSVDRANSTMAKSGRKYNTLPDVLEVERQNSVSSVNFSRPMSAQGHSPVSATSPGKSQGSWFAGPTGTLSDKPTPKANGVNGTRTQDTSSIQNKVASAASKPTKKKQMANNAQGSHLAQSNEQTAQEEIVDPVMVYDPASRTFITKPRSLEKKPEPPAPTLATPSVPKPGEYDPNTRTIVPALPPQQPSIVVTGGDNPARRGKPTLPAVNTQFQPPPRNPARTEQAPASPRAAGILQKQPSVVREDPEGEEEAEGGARAKTYTRPTNGYSKSPIRPTSIAVTPTGSRIRSESLDVPRSGSVSSGRGRNNSNSPVRSAHFSATPVMEATRHDPPERGTSPAKSAMKHSPASSIRTGSPMAVATSPHRKAMSDTSDTPSLDGVPKKKKSVRVSFTDQPEKIELPETPASRGQVPREVSPIVDDDMEEIMKPRPALPSFGSVRQNRMQQEVAEKVTERPPDRGNDSSSDHAIGGILAQNSAKSGSDPVPPEVTSRDGPNYSSDESEDEAAPATEMDAGKASAKAVSEQVVGPTPASAAENEEEHVPEISLQPPTPGEEDKKLEPAPPRAESPPSQRSSLEMYTVPGGWKAEPSDDVPKVAPVAVDPPKTENQQDARSVADRVFNAPVSQTEPPVLAEAYDPATALNLSDIAESDSDDSAVFSDAAEDLSDLDETGFASLDAIVESPISKPKKEKQPESPSARQAEKQASKEETRAAVADWSAATSYWKQLSKQQRDQIERNHLSSDDEYRPLPNSLANRPKKKKSALKQSTSVEQVDAVMNPPAAKQPPAQPAKTTMRKSMRGPPEPAPAPAPTTGGVQLRSSLREGGGGGMRTSMRSRPQSEIVASKTSQRQNARPLSSGSSLPTAAAGGAMTMRPQSPEEISQDGPFPRLEPSKPQPQQKQQQQTASAKLAQKMPRPPKPADDSDSESSFKKKRRPSQASADGSGKYAMRRSMRAMSIDNEQRRPTSPNPPPKDRRAWSVRSLSPTGSFFGRKQLKESMRAPPAEPAGKTLRGPNSMRNVKSKAPAKAPPPGPRARASTGGMASKFKSRFADSDDEDDRERGQKSSFFRSRFADSDDDEPNSPTVIPADLTPVRGIPRRQNQQDGDSTDLSDEDDERRPSSRARTKQSKPMVPDSADVEKAMAAARRNLGMTNGNTTASTAAAQQPAQGSALSKGSLRKPEPERPQSPASLSAPKRRGFMGSILRRSRTYSNTSQQPALNSPPPPLPTGPASPRPGKLQRRTSTATQQDRDYFSNTNPKTPAPGPGDANWPLPASGSPRPNTSDGLDRHEQAVRLARSMRPDIGGRSYSNSEGAIADASANGGHAHVGFAEGVKEADGKGVYSAKTGKKKKFGMLRKAFGLND</sequence>
<name>A0AB34KZX2_9PEZI</name>
<feature type="compositionally biased region" description="Polar residues" evidence="1">
    <location>
        <begin position="246"/>
        <end position="261"/>
    </location>
</feature>
<feature type="compositionally biased region" description="Gly residues" evidence="1">
    <location>
        <begin position="83"/>
        <end position="97"/>
    </location>
</feature>
<protein>
    <submittedName>
        <fullName evidence="2">Uncharacterized protein</fullName>
    </submittedName>
</protein>
<feature type="compositionally biased region" description="Acidic residues" evidence="1">
    <location>
        <begin position="827"/>
        <end position="836"/>
    </location>
</feature>
<feature type="compositionally biased region" description="Polar residues" evidence="1">
    <location>
        <begin position="99"/>
        <end position="109"/>
    </location>
</feature>
<feature type="compositionally biased region" description="Low complexity" evidence="1">
    <location>
        <begin position="1321"/>
        <end position="1338"/>
    </location>
</feature>
<feature type="compositionally biased region" description="Basic and acidic residues" evidence="1">
    <location>
        <begin position="896"/>
        <end position="913"/>
    </location>
</feature>
<feature type="compositionally biased region" description="Basic and acidic residues" evidence="1">
    <location>
        <begin position="614"/>
        <end position="631"/>
    </location>
</feature>
<feature type="region of interest" description="Disordered" evidence="1">
    <location>
        <begin position="50"/>
        <end position="797"/>
    </location>
</feature>
<dbReference type="Proteomes" id="UP000803884">
    <property type="component" value="Unassembled WGS sequence"/>
</dbReference>
<feature type="compositionally biased region" description="Basic and acidic residues" evidence="1">
    <location>
        <begin position="866"/>
        <end position="877"/>
    </location>
</feature>
<feature type="compositionally biased region" description="Polar residues" evidence="1">
    <location>
        <begin position="274"/>
        <end position="292"/>
    </location>
</feature>
<organism evidence="2 3">
    <name type="scientific">Cladosporium halotolerans</name>
    <dbReference type="NCBI Taxonomy" id="1052096"/>
    <lineage>
        <taxon>Eukaryota</taxon>
        <taxon>Fungi</taxon>
        <taxon>Dikarya</taxon>
        <taxon>Ascomycota</taxon>
        <taxon>Pezizomycotina</taxon>
        <taxon>Dothideomycetes</taxon>
        <taxon>Dothideomycetidae</taxon>
        <taxon>Cladosporiales</taxon>
        <taxon>Cladosporiaceae</taxon>
        <taxon>Cladosporium</taxon>
    </lineage>
</organism>
<comment type="caution">
    <text evidence="2">The sequence shown here is derived from an EMBL/GenBank/DDBJ whole genome shotgun (WGS) entry which is preliminary data.</text>
</comment>